<organism evidence="1 2">
    <name type="scientific">Candidatus Magasanikbacteria bacterium CG_4_9_14_0_2_um_filter_42_11</name>
    <dbReference type="NCBI Taxonomy" id="1974643"/>
    <lineage>
        <taxon>Bacteria</taxon>
        <taxon>Candidatus Magasanikiibacteriota</taxon>
    </lineage>
</organism>
<accession>A0A2M8F8J0</accession>
<sequence length="91" mass="10155">MAWKHVKAALEEKMIQPCTVSLATLVDGKKERSLRLTIDGGTEPVAIPLDRYLDHRGVAIAVLSIVQCRQVHYSKRGTVVKVFTLVEQARN</sequence>
<gene>
    <name evidence="1" type="ORF">CO030_05070</name>
</gene>
<proteinExistence type="predicted"/>
<dbReference type="Proteomes" id="UP000231456">
    <property type="component" value="Unassembled WGS sequence"/>
</dbReference>
<comment type="caution">
    <text evidence="1">The sequence shown here is derived from an EMBL/GenBank/DDBJ whole genome shotgun (WGS) entry which is preliminary data.</text>
</comment>
<dbReference type="EMBL" id="PFRH01000152">
    <property type="protein sequence ID" value="PJC52026.1"/>
    <property type="molecule type" value="Genomic_DNA"/>
</dbReference>
<evidence type="ECO:0000313" key="1">
    <source>
        <dbReference type="EMBL" id="PJC52026.1"/>
    </source>
</evidence>
<protein>
    <submittedName>
        <fullName evidence="1">Uncharacterized protein</fullName>
    </submittedName>
</protein>
<evidence type="ECO:0000313" key="2">
    <source>
        <dbReference type="Proteomes" id="UP000231456"/>
    </source>
</evidence>
<reference evidence="2" key="1">
    <citation type="submission" date="2017-09" db="EMBL/GenBank/DDBJ databases">
        <title>Depth-based differentiation of microbial function through sediment-hosted aquifers and enrichment of novel symbionts in the deep terrestrial subsurface.</title>
        <authorList>
            <person name="Probst A.J."/>
            <person name="Ladd B."/>
            <person name="Jarett J.K."/>
            <person name="Geller-Mcgrath D.E."/>
            <person name="Sieber C.M.K."/>
            <person name="Emerson J.B."/>
            <person name="Anantharaman K."/>
            <person name="Thomas B.C."/>
            <person name="Malmstrom R."/>
            <person name="Stieglmeier M."/>
            <person name="Klingl A."/>
            <person name="Woyke T."/>
            <person name="Ryan C.M."/>
            <person name="Banfield J.F."/>
        </authorList>
    </citation>
    <scope>NUCLEOTIDE SEQUENCE [LARGE SCALE GENOMIC DNA]</scope>
</reference>
<dbReference type="AlphaFoldDB" id="A0A2M8F8J0"/>
<name>A0A2M8F8J0_9BACT</name>